<dbReference type="Proteomes" id="UP000031036">
    <property type="component" value="Unassembled WGS sequence"/>
</dbReference>
<accession>A0A0B2V0D5</accession>
<evidence type="ECO:0000313" key="2">
    <source>
        <dbReference type="Proteomes" id="UP000031036"/>
    </source>
</evidence>
<keyword evidence="2" id="KW-1185">Reference proteome</keyword>
<sequence length="104" mass="12121">MLAIEIISSNERAEISSTHWNLFGGRAAFSIENFKYALYLLITEQQEEREEMSTFGDYHRRMMNASCRNERRDTLIHGDSYDIAQSYGQHYISEKAECSLVQCI</sequence>
<dbReference type="EMBL" id="JPKZ01002823">
    <property type="protein sequence ID" value="KHN74807.1"/>
    <property type="molecule type" value="Genomic_DNA"/>
</dbReference>
<evidence type="ECO:0000313" key="1">
    <source>
        <dbReference type="EMBL" id="KHN74807.1"/>
    </source>
</evidence>
<name>A0A0B2V0D5_TOXCA</name>
<comment type="caution">
    <text evidence="1">The sequence shown here is derived from an EMBL/GenBank/DDBJ whole genome shotgun (WGS) entry which is preliminary data.</text>
</comment>
<organism evidence="1 2">
    <name type="scientific">Toxocara canis</name>
    <name type="common">Canine roundworm</name>
    <dbReference type="NCBI Taxonomy" id="6265"/>
    <lineage>
        <taxon>Eukaryota</taxon>
        <taxon>Metazoa</taxon>
        <taxon>Ecdysozoa</taxon>
        <taxon>Nematoda</taxon>
        <taxon>Chromadorea</taxon>
        <taxon>Rhabditida</taxon>
        <taxon>Spirurina</taxon>
        <taxon>Ascaridomorpha</taxon>
        <taxon>Ascaridoidea</taxon>
        <taxon>Toxocaridae</taxon>
        <taxon>Toxocara</taxon>
    </lineage>
</organism>
<protein>
    <submittedName>
        <fullName evidence="1">Uncharacterized protein</fullName>
    </submittedName>
</protein>
<proteinExistence type="predicted"/>
<reference evidence="1 2" key="1">
    <citation type="submission" date="2014-11" db="EMBL/GenBank/DDBJ databases">
        <title>Genetic blueprint of the zoonotic pathogen Toxocara canis.</title>
        <authorList>
            <person name="Zhu X.-Q."/>
            <person name="Korhonen P.K."/>
            <person name="Cai H."/>
            <person name="Young N.D."/>
            <person name="Nejsum P."/>
            <person name="von Samson-Himmelstjerna G."/>
            <person name="Boag P.R."/>
            <person name="Tan P."/>
            <person name="Li Q."/>
            <person name="Min J."/>
            <person name="Yang Y."/>
            <person name="Wang X."/>
            <person name="Fang X."/>
            <person name="Hall R.S."/>
            <person name="Hofmann A."/>
            <person name="Sternberg P.W."/>
            <person name="Jex A.R."/>
            <person name="Gasser R.B."/>
        </authorList>
    </citation>
    <scope>NUCLEOTIDE SEQUENCE [LARGE SCALE GENOMIC DNA]</scope>
    <source>
        <strain evidence="1">PN_DK_2014</strain>
    </source>
</reference>
<dbReference type="AlphaFoldDB" id="A0A0B2V0D5"/>
<gene>
    <name evidence="1" type="ORF">Tcan_14170</name>
</gene>